<dbReference type="PANTHER" id="PTHR33376">
    <property type="match status" value="1"/>
</dbReference>
<keyword evidence="3" id="KW-0574">Periplasm</keyword>
<dbReference type="InterPro" id="IPR038404">
    <property type="entry name" value="TRAP_DctP_sf"/>
</dbReference>
<evidence type="ECO:0000313" key="6">
    <source>
        <dbReference type="Proteomes" id="UP000183974"/>
    </source>
</evidence>
<dbReference type="Pfam" id="PF03480">
    <property type="entry name" value="DctP"/>
    <property type="match status" value="1"/>
</dbReference>
<feature type="signal peptide" evidence="4">
    <location>
        <begin position="1"/>
        <end position="23"/>
    </location>
</feature>
<gene>
    <name evidence="5" type="ORF">SAMN05444398_103174</name>
</gene>
<feature type="chain" id="PRO_5012929342" evidence="4">
    <location>
        <begin position="24"/>
        <end position="332"/>
    </location>
</feature>
<organism evidence="5 6">
    <name type="scientific">Roseovarius pacificus</name>
    <dbReference type="NCBI Taxonomy" id="337701"/>
    <lineage>
        <taxon>Bacteria</taxon>
        <taxon>Pseudomonadati</taxon>
        <taxon>Pseudomonadota</taxon>
        <taxon>Alphaproteobacteria</taxon>
        <taxon>Rhodobacterales</taxon>
        <taxon>Roseobacteraceae</taxon>
        <taxon>Roseovarius</taxon>
    </lineage>
</organism>
<dbReference type="PANTHER" id="PTHR33376:SF4">
    <property type="entry name" value="SIALIC ACID-BINDING PERIPLASMIC PROTEIN SIAP"/>
    <property type="match status" value="1"/>
</dbReference>
<name>A0A1M7BCM9_9RHOB</name>
<keyword evidence="6" id="KW-1185">Reference proteome</keyword>
<sequence length="332" mass="35406">MYKTILTGVVAAAMSSFALTAHAADVTLNLSNEYSANSVHGQGDQYFADLVAEKTDGSVEIVVHYGGALGYKSADHFDAVGVGALEIADTYGGALGGIDPIFLVSSLPFLTTTLDEAELLYGASEPALKEVFEENGQILLYASPWPPSGLWGKAPLNTVEALSGVKIRTYDKNGTTAFNSLGAAAVRLSWADVVPSISTGAIDAVLTSAELGAATSFWDYFDHYSEIYQYSIPVNLVHMSKTVFDGLTEEQQAAILEAAAETRDRNWAAIPQMVEQTYADLDEHGVTIVQPSGPEFQAQLQDAGKLALDEWLESAGETGQAIIDDYMSKVSQ</sequence>
<evidence type="ECO:0000256" key="3">
    <source>
        <dbReference type="ARBA" id="ARBA00022764"/>
    </source>
</evidence>
<reference evidence="5 6" key="1">
    <citation type="submission" date="2016-11" db="EMBL/GenBank/DDBJ databases">
        <authorList>
            <person name="Jaros S."/>
            <person name="Januszkiewicz K."/>
            <person name="Wedrychowicz H."/>
        </authorList>
    </citation>
    <scope>NUCLEOTIDE SEQUENCE [LARGE SCALE GENOMIC DNA]</scope>
    <source>
        <strain evidence="5 6">DSM 29589</strain>
    </source>
</reference>
<dbReference type="GO" id="GO:0055085">
    <property type="term" value="P:transmembrane transport"/>
    <property type="evidence" value="ECO:0007669"/>
    <property type="project" value="InterPro"/>
</dbReference>
<evidence type="ECO:0000256" key="4">
    <source>
        <dbReference type="SAM" id="SignalP"/>
    </source>
</evidence>
<dbReference type="CDD" id="cd13602">
    <property type="entry name" value="PBP2_TRAP_BpDctp6_7"/>
    <property type="match status" value="1"/>
</dbReference>
<protein>
    <submittedName>
        <fullName evidence="5">TRAP-type C4-dicarboxylate transport system, substrate-binding protein</fullName>
    </submittedName>
</protein>
<comment type="subcellular location">
    <subcellularLocation>
        <location evidence="1">Periplasm</location>
    </subcellularLocation>
</comment>
<dbReference type="NCBIfam" id="NF037995">
    <property type="entry name" value="TRAP_S1"/>
    <property type="match status" value="1"/>
</dbReference>
<evidence type="ECO:0000256" key="1">
    <source>
        <dbReference type="ARBA" id="ARBA00004418"/>
    </source>
</evidence>
<accession>A0A1M7BCM9</accession>
<evidence type="ECO:0000313" key="5">
    <source>
        <dbReference type="EMBL" id="SHL52677.1"/>
    </source>
</evidence>
<dbReference type="OrthoDB" id="9783941at2"/>
<proteinExistence type="predicted"/>
<dbReference type="Proteomes" id="UP000183974">
    <property type="component" value="Unassembled WGS sequence"/>
</dbReference>
<dbReference type="AlphaFoldDB" id="A0A1M7BCM9"/>
<dbReference type="STRING" id="337701.SAMN05444398_103174"/>
<evidence type="ECO:0000256" key="2">
    <source>
        <dbReference type="ARBA" id="ARBA00022729"/>
    </source>
</evidence>
<dbReference type="InterPro" id="IPR018389">
    <property type="entry name" value="DctP_fam"/>
</dbReference>
<dbReference type="Gene3D" id="3.40.190.170">
    <property type="entry name" value="Bacterial extracellular solute-binding protein, family 7"/>
    <property type="match status" value="1"/>
</dbReference>
<dbReference type="GO" id="GO:0042597">
    <property type="term" value="C:periplasmic space"/>
    <property type="evidence" value="ECO:0007669"/>
    <property type="project" value="UniProtKB-SubCell"/>
</dbReference>
<dbReference type="RefSeq" id="WP_073034224.1">
    <property type="nucleotide sequence ID" value="NZ_BMLR01000003.1"/>
</dbReference>
<keyword evidence="2 4" id="KW-0732">Signal</keyword>
<dbReference type="EMBL" id="FRBR01000003">
    <property type="protein sequence ID" value="SHL52677.1"/>
    <property type="molecule type" value="Genomic_DNA"/>
</dbReference>